<dbReference type="SUPFAM" id="SSF53756">
    <property type="entry name" value="UDP-Glycosyltransferase/glycogen phosphorylase"/>
    <property type="match status" value="1"/>
</dbReference>
<comment type="subcellular location">
    <subcellularLocation>
        <location evidence="1">Cell membrane</location>
        <topology evidence="1">Peripheral membrane protein</topology>
    </subcellularLocation>
</comment>
<evidence type="ECO:0000256" key="4">
    <source>
        <dbReference type="ARBA" id="ARBA00022679"/>
    </source>
</evidence>
<proteinExistence type="inferred from homology"/>
<dbReference type="InterPro" id="IPR043149">
    <property type="entry name" value="TagF_N"/>
</dbReference>
<evidence type="ECO:0000256" key="6">
    <source>
        <dbReference type="ARBA" id="ARBA00023136"/>
    </source>
</evidence>
<dbReference type="InterPro" id="IPR051612">
    <property type="entry name" value="Teichoic_Acid_Biosynth"/>
</dbReference>
<keyword evidence="5" id="KW-0777">Teichoic acid biosynthesis</keyword>
<dbReference type="PANTHER" id="PTHR37316:SF1">
    <property type="entry name" value="TEICHOIC ACID GLYCEROL-PHOSPHATE PRIMASE"/>
    <property type="match status" value="1"/>
</dbReference>
<dbReference type="Pfam" id="PF04464">
    <property type="entry name" value="Glyphos_transf"/>
    <property type="match status" value="1"/>
</dbReference>
<evidence type="ECO:0000256" key="1">
    <source>
        <dbReference type="ARBA" id="ARBA00004202"/>
    </source>
</evidence>
<sequence>MVRELIIGLYLIFFKLQFNFFKLFPLQDKVTFVVSFKQNNLYIYEELKRRDVASKIVFLSKNPQSIKGQVDNATVLAFETKDIISFIRSIYHLATSRTVFVDNYYGFLSAVLFKDDVECIQLWHAAGAIKAFGLKDQSNASRSARAQMRFKKVYNNFHKVVVGSDAFANILMEAFDLSEDRILRTGMPRTDFFYDFEAHKSIRANLYRTNPSLKNKKVILYAPTYRDGQLNHFDMKLDLELLQKQLKDEYVVIVKLHPAIRADNDFDRQYPNFVYDYSDYSDINHLLLITDLLITDYSSIPYEFSILGKPMIFFSYDLEQYKTDRGIWKDYEEMLPGPVVYNTEDIIACINDDHFDLKKIRDFARTWNRYSTGKSSRNLVSYLYKQEEQFKVSHG</sequence>
<protein>
    <submittedName>
        <fullName evidence="7">CDP-glycerol glycerophosphotransferase family protein</fullName>
    </submittedName>
</protein>
<keyword evidence="4" id="KW-0808">Transferase</keyword>
<evidence type="ECO:0000256" key="2">
    <source>
        <dbReference type="ARBA" id="ARBA00010488"/>
    </source>
</evidence>
<evidence type="ECO:0000313" key="7">
    <source>
        <dbReference type="EMBL" id="MBM6619084.1"/>
    </source>
</evidence>
<keyword evidence="6" id="KW-0472">Membrane</keyword>
<dbReference type="Gene3D" id="3.40.50.12580">
    <property type="match status" value="1"/>
</dbReference>
<evidence type="ECO:0000256" key="5">
    <source>
        <dbReference type="ARBA" id="ARBA00022944"/>
    </source>
</evidence>
<comment type="caution">
    <text evidence="7">The sequence shown here is derived from an EMBL/GenBank/DDBJ whole genome shotgun (WGS) entry which is preliminary data.</text>
</comment>
<organism evidence="7 8">
    <name type="scientific">Bacillus suaedaesalsae</name>
    <dbReference type="NCBI Taxonomy" id="2810349"/>
    <lineage>
        <taxon>Bacteria</taxon>
        <taxon>Bacillati</taxon>
        <taxon>Bacillota</taxon>
        <taxon>Bacilli</taxon>
        <taxon>Bacillales</taxon>
        <taxon>Bacillaceae</taxon>
        <taxon>Bacillus</taxon>
    </lineage>
</organism>
<accession>A0ABS2DKR5</accession>
<name>A0ABS2DKR5_9BACI</name>
<dbReference type="InterPro" id="IPR043148">
    <property type="entry name" value="TagF_C"/>
</dbReference>
<dbReference type="PANTHER" id="PTHR37316">
    <property type="entry name" value="TEICHOIC ACID GLYCEROL-PHOSPHATE PRIMASE"/>
    <property type="match status" value="1"/>
</dbReference>
<evidence type="ECO:0000256" key="3">
    <source>
        <dbReference type="ARBA" id="ARBA00022475"/>
    </source>
</evidence>
<gene>
    <name evidence="7" type="ORF">JR050_15555</name>
</gene>
<reference evidence="7 8" key="1">
    <citation type="submission" date="2021-02" db="EMBL/GenBank/DDBJ databases">
        <title>Bacillus sp. RD4P76, an endophyte from a halophyte.</title>
        <authorList>
            <person name="Sun J.-Q."/>
        </authorList>
    </citation>
    <scope>NUCLEOTIDE SEQUENCE [LARGE SCALE GENOMIC DNA]</scope>
    <source>
        <strain evidence="7 8">RD4P76</strain>
    </source>
</reference>
<keyword evidence="8" id="KW-1185">Reference proteome</keyword>
<dbReference type="InterPro" id="IPR007554">
    <property type="entry name" value="Glycerophosphate_synth"/>
</dbReference>
<comment type="similarity">
    <text evidence="2">Belongs to the CDP-glycerol glycerophosphotransferase family.</text>
</comment>
<dbReference type="RefSeq" id="WP_204204442.1">
    <property type="nucleotide sequence ID" value="NZ_JAFELM010000039.1"/>
</dbReference>
<dbReference type="Proteomes" id="UP001518925">
    <property type="component" value="Unassembled WGS sequence"/>
</dbReference>
<keyword evidence="3" id="KW-1003">Cell membrane</keyword>
<dbReference type="Gene3D" id="3.40.50.11820">
    <property type="match status" value="1"/>
</dbReference>
<evidence type="ECO:0000313" key="8">
    <source>
        <dbReference type="Proteomes" id="UP001518925"/>
    </source>
</evidence>
<dbReference type="EMBL" id="JAFELM010000039">
    <property type="protein sequence ID" value="MBM6619084.1"/>
    <property type="molecule type" value="Genomic_DNA"/>
</dbReference>